<keyword evidence="4" id="KW-1185">Reference proteome</keyword>
<feature type="domain" description="MobA-like NTP transferase" evidence="2">
    <location>
        <begin position="17"/>
        <end position="125"/>
    </location>
</feature>
<comment type="caution">
    <text evidence="3">The sequence shown here is derived from an EMBL/GenBank/DDBJ whole genome shotgun (WGS) entry which is preliminary data.</text>
</comment>
<evidence type="ECO:0000313" key="4">
    <source>
        <dbReference type="Proteomes" id="UP000776276"/>
    </source>
</evidence>
<organism evidence="3 4">
    <name type="scientific">Sphingomonas quercus</name>
    <dbReference type="NCBI Taxonomy" id="2842451"/>
    <lineage>
        <taxon>Bacteria</taxon>
        <taxon>Pseudomonadati</taxon>
        <taxon>Pseudomonadota</taxon>
        <taxon>Alphaproteobacteria</taxon>
        <taxon>Sphingomonadales</taxon>
        <taxon>Sphingomonadaceae</taxon>
        <taxon>Sphingomonas</taxon>
    </lineage>
</organism>
<evidence type="ECO:0000256" key="1">
    <source>
        <dbReference type="ARBA" id="ARBA00022842"/>
    </source>
</evidence>
<proteinExistence type="predicted"/>
<dbReference type="EMBL" id="JAHKRT010000005">
    <property type="protein sequence ID" value="MBU3078319.1"/>
    <property type="molecule type" value="Genomic_DNA"/>
</dbReference>
<reference evidence="3 4" key="1">
    <citation type="submission" date="2021-06" db="EMBL/GenBank/DDBJ databases">
        <title>Sphingomonas sp. XMGL2, whole genome shotgun sequencing project.</title>
        <authorList>
            <person name="Zhao G."/>
            <person name="Shen L."/>
        </authorList>
    </citation>
    <scope>NUCLEOTIDE SEQUENCE [LARGE SCALE GENOMIC DNA]</scope>
    <source>
        <strain evidence="3 4">XMGL2</strain>
    </source>
</reference>
<dbReference type="Pfam" id="PF12804">
    <property type="entry name" value="NTP_transf_3"/>
    <property type="match status" value="1"/>
</dbReference>
<dbReference type="RefSeq" id="WP_216324353.1">
    <property type="nucleotide sequence ID" value="NZ_JAHKRT010000005.1"/>
</dbReference>
<evidence type="ECO:0000313" key="3">
    <source>
        <dbReference type="EMBL" id="MBU3078319.1"/>
    </source>
</evidence>
<dbReference type="InterPro" id="IPR025877">
    <property type="entry name" value="MobA-like_NTP_Trfase"/>
</dbReference>
<dbReference type="Proteomes" id="UP000776276">
    <property type="component" value="Unassembled WGS sequence"/>
</dbReference>
<gene>
    <name evidence="3" type="ORF">KOF26_10605</name>
</gene>
<keyword evidence="1" id="KW-0460">Magnesium</keyword>
<sequence>MRRTAILMAGQRPGLDRLAGTGLKALLPVAGRPMVARVVDTLLACPDIGDIVVLAQDTDPIRAVLPDDPRIGYARSGVGIAHSVAGVAADRWPLFVTTADHPLLRPETISAFLAGADDCDVAVGLVEERVVRRRFPDNRRTWLSFARGRWTGANLFALNGAGALKALNLWASVEQDRKKGWKLIARFGPWLLLRAATRTITIDDAIAAGGRRFGFAAKAVPLDDPLAAVDVDKPEDHVLAEAVLEGRA</sequence>
<name>A0ABS6BJG2_9SPHN</name>
<evidence type="ECO:0000259" key="2">
    <source>
        <dbReference type="Pfam" id="PF12804"/>
    </source>
</evidence>
<protein>
    <submittedName>
        <fullName evidence="3">Nucleotidyltransferase family protein</fullName>
    </submittedName>
</protein>
<accession>A0ABS6BJG2</accession>